<dbReference type="Proteomes" id="UP001476282">
    <property type="component" value="Unassembled WGS sequence"/>
</dbReference>
<dbReference type="PROSITE" id="PS50222">
    <property type="entry name" value="EF_HAND_2"/>
    <property type="match status" value="1"/>
</dbReference>
<dbReference type="InterPro" id="IPR002048">
    <property type="entry name" value="EF_hand_dom"/>
</dbReference>
<name>A0ABP9UNR6_9BACT</name>
<dbReference type="InterPro" id="IPR018247">
    <property type="entry name" value="EF_Hand_1_Ca_BS"/>
</dbReference>
<proteinExistence type="predicted"/>
<reference evidence="3 4" key="1">
    <citation type="submission" date="2024-02" db="EMBL/GenBank/DDBJ databases">
        <title>Haloferula sargassicola NBRC 104335.</title>
        <authorList>
            <person name="Ichikawa N."/>
            <person name="Katano-Makiyama Y."/>
            <person name="Hidaka K."/>
        </authorList>
    </citation>
    <scope>NUCLEOTIDE SEQUENCE [LARGE SCALE GENOMIC DNA]</scope>
    <source>
        <strain evidence="3 4">NBRC 104335</strain>
    </source>
</reference>
<dbReference type="Pfam" id="PF13202">
    <property type="entry name" value="EF-hand_5"/>
    <property type="match status" value="2"/>
</dbReference>
<dbReference type="InterPro" id="IPR050300">
    <property type="entry name" value="GDXG_lipolytic_enzyme"/>
</dbReference>
<protein>
    <submittedName>
        <fullName evidence="3">Acetyl esterase</fullName>
    </submittedName>
</protein>
<evidence type="ECO:0000256" key="1">
    <source>
        <dbReference type="ARBA" id="ARBA00022801"/>
    </source>
</evidence>
<organism evidence="3 4">
    <name type="scientific">Haloferula sargassicola</name>
    <dbReference type="NCBI Taxonomy" id="490096"/>
    <lineage>
        <taxon>Bacteria</taxon>
        <taxon>Pseudomonadati</taxon>
        <taxon>Verrucomicrobiota</taxon>
        <taxon>Verrucomicrobiia</taxon>
        <taxon>Verrucomicrobiales</taxon>
        <taxon>Verrucomicrobiaceae</taxon>
        <taxon>Haloferula</taxon>
    </lineage>
</organism>
<dbReference type="PROSITE" id="PS00018">
    <property type="entry name" value="EF_HAND_1"/>
    <property type="match status" value="1"/>
</dbReference>
<dbReference type="Pfam" id="PF20434">
    <property type="entry name" value="BD-FAE"/>
    <property type="match status" value="1"/>
</dbReference>
<evidence type="ECO:0000259" key="2">
    <source>
        <dbReference type="PROSITE" id="PS50222"/>
    </source>
</evidence>
<dbReference type="InterPro" id="IPR029058">
    <property type="entry name" value="AB_hydrolase_fold"/>
</dbReference>
<dbReference type="InterPro" id="IPR011992">
    <property type="entry name" value="EF-hand-dom_pair"/>
</dbReference>
<dbReference type="Gene3D" id="3.40.50.1820">
    <property type="entry name" value="alpha/beta hydrolase"/>
    <property type="match status" value="1"/>
</dbReference>
<keyword evidence="4" id="KW-1185">Reference proteome</keyword>
<dbReference type="PANTHER" id="PTHR48081">
    <property type="entry name" value="AB HYDROLASE SUPERFAMILY PROTEIN C4A8.06C"/>
    <property type="match status" value="1"/>
</dbReference>
<accession>A0ABP9UNR6</accession>
<dbReference type="EMBL" id="BAABRI010000013">
    <property type="protein sequence ID" value="GAA5483215.1"/>
    <property type="molecule type" value="Genomic_DNA"/>
</dbReference>
<dbReference type="SUPFAM" id="SSF53474">
    <property type="entry name" value="alpha/beta-Hydrolases"/>
    <property type="match status" value="1"/>
</dbReference>
<comment type="caution">
    <text evidence="3">The sequence shown here is derived from an EMBL/GenBank/DDBJ whole genome shotgun (WGS) entry which is preliminary data.</text>
</comment>
<dbReference type="SUPFAM" id="SSF47473">
    <property type="entry name" value="EF-hand"/>
    <property type="match status" value="1"/>
</dbReference>
<gene>
    <name evidence="3" type="primary">aes_1</name>
    <name evidence="3" type="ORF">Hsar01_02444</name>
</gene>
<feature type="domain" description="EF-hand" evidence="2">
    <location>
        <begin position="45"/>
        <end position="80"/>
    </location>
</feature>
<dbReference type="InterPro" id="IPR049492">
    <property type="entry name" value="BD-FAE-like_dom"/>
</dbReference>
<keyword evidence="1" id="KW-0378">Hydrolase</keyword>
<evidence type="ECO:0000313" key="4">
    <source>
        <dbReference type="Proteomes" id="UP001476282"/>
    </source>
</evidence>
<evidence type="ECO:0000313" key="3">
    <source>
        <dbReference type="EMBL" id="GAA5483215.1"/>
    </source>
</evidence>
<dbReference type="Gene3D" id="1.10.238.10">
    <property type="entry name" value="EF-hand"/>
    <property type="match status" value="1"/>
</dbReference>
<dbReference type="PANTHER" id="PTHR48081:SF13">
    <property type="entry name" value="ALPHA_BETA HYDROLASE"/>
    <property type="match status" value="1"/>
</dbReference>
<sequence length="368" mass="39603">MAKSVFDALMRGVFLPMILAPALTSGADFFSQLDADGNGRITLNEIPEEARPFVKLVDANGDGELSHAEFGRIAASLRQMIPEEPGEVTETQNVDYVGAGHPRQTLDLYFPQPSPDEPLPLIVYLHGGGWMGGTKQEARPVADALTATGDYAVASINYRLIQDALWPAQLDDCKAAVRFLRANAKTYGIDPDRIAVMGVSAGGHLASLLGTTSGEAGTEGALGKYPGTSSKVAAVVDLFGPTNFETFFGEDTDIVGMSRTNAAIRVLGMKDEDILRNARLASPAHWVSKNDPPFLIVHGTRDDVVPFAQSAEFEEMLKAKGVDARLIAVEGGGHGFRSDELNQRIKRFLDRHLRGGTAEVSTTPIRLR</sequence>